<gene>
    <name evidence="4" type="ORF">CLUP02_00965</name>
</gene>
<keyword evidence="2" id="KW-0472">Membrane</keyword>
<reference evidence="4" key="1">
    <citation type="journal article" date="2021" name="Mol. Plant Microbe Interact.">
        <title>Complete Genome Sequence of the Plant-Pathogenic Fungus Colletotrichum lupini.</title>
        <authorList>
            <person name="Baroncelli R."/>
            <person name="Pensec F."/>
            <person name="Da Lio D."/>
            <person name="Boufleur T."/>
            <person name="Vicente I."/>
            <person name="Sarrocco S."/>
            <person name="Picot A."/>
            <person name="Baraldi E."/>
            <person name="Sukno S."/>
            <person name="Thon M."/>
            <person name="Le Floch G."/>
        </authorList>
    </citation>
    <scope>NUCLEOTIDE SEQUENCE</scope>
    <source>
        <strain evidence="4">IMI 504893</strain>
    </source>
</reference>
<evidence type="ECO:0000256" key="2">
    <source>
        <dbReference type="SAM" id="Phobius"/>
    </source>
</evidence>
<keyword evidence="2" id="KW-1133">Transmembrane helix</keyword>
<dbReference type="PANTHER" id="PTHR37013">
    <property type="entry name" value="INTEGRAL MEMBRANE PROTEIN (AFU_ORTHOLOGUE AFUA_1G05950)-RELATED"/>
    <property type="match status" value="1"/>
</dbReference>
<evidence type="ECO:0000313" key="4">
    <source>
        <dbReference type="EMBL" id="UQC74317.1"/>
    </source>
</evidence>
<feature type="domain" description="DUF7703" evidence="3">
    <location>
        <begin position="24"/>
        <end position="258"/>
    </location>
</feature>
<name>A0A9Q8W992_9PEZI</name>
<evidence type="ECO:0000313" key="5">
    <source>
        <dbReference type="Proteomes" id="UP000830671"/>
    </source>
</evidence>
<dbReference type="KEGG" id="clup:CLUP02_00965"/>
<evidence type="ECO:0000259" key="3">
    <source>
        <dbReference type="Pfam" id="PF24802"/>
    </source>
</evidence>
<feature type="transmembrane region" description="Helical" evidence="2">
    <location>
        <begin position="82"/>
        <end position="103"/>
    </location>
</feature>
<dbReference type="InterPro" id="IPR056120">
    <property type="entry name" value="DUF7703"/>
</dbReference>
<evidence type="ECO:0000256" key="1">
    <source>
        <dbReference type="SAM" id="MobiDB-lite"/>
    </source>
</evidence>
<feature type="transmembrane region" description="Helical" evidence="2">
    <location>
        <begin position="20"/>
        <end position="39"/>
    </location>
</feature>
<dbReference type="GeneID" id="73335020"/>
<protein>
    <recommendedName>
        <fullName evidence="3">DUF7703 domain-containing protein</fullName>
    </recommendedName>
</protein>
<dbReference type="PANTHER" id="PTHR37013:SF3">
    <property type="entry name" value="INTEGRAL MEMBRANE PROTEIN (AFU_ORTHOLOGUE AFUA_1G05950)"/>
    <property type="match status" value="1"/>
</dbReference>
<feature type="transmembrane region" description="Helical" evidence="2">
    <location>
        <begin position="115"/>
        <end position="131"/>
    </location>
</feature>
<dbReference type="Proteomes" id="UP000830671">
    <property type="component" value="Chromosome 1"/>
</dbReference>
<dbReference type="Pfam" id="PF24802">
    <property type="entry name" value="DUF7703"/>
    <property type="match status" value="1"/>
</dbReference>
<feature type="transmembrane region" description="Helical" evidence="2">
    <location>
        <begin position="200"/>
        <end position="224"/>
    </location>
</feature>
<proteinExistence type="predicted"/>
<dbReference type="AlphaFoldDB" id="A0A9Q8W992"/>
<dbReference type="EMBL" id="CP019471">
    <property type="protein sequence ID" value="UQC74317.1"/>
    <property type="molecule type" value="Genomic_DNA"/>
</dbReference>
<feature type="compositionally biased region" description="Polar residues" evidence="1">
    <location>
        <begin position="307"/>
        <end position="321"/>
    </location>
</feature>
<sequence>MSALIPEHVRDGCSTPAFEFILATVFHSIAMYNVVELDLLIWSTFVRRSGLYFWSFVIATNGIIFYSVGFVLLAYTLQSPDYYMIFLLVLGTILMVSGQSMVLYSRLHLVRQEPLVLRSVLLMVIIFGTVTHTPTMVFQFGTTAKPLNLITWFKVLFVWRKVEMTMFCIEKSILSGLYIHAAISFFRLKTSAHGNPVKDLATPLLVVNGFVIFLDLTLLASTFASLPTAQPAYRALVYSVKLKVEIKLLNSLVKITQHPTVLTLPTIPRSSTSGTPVANGQEMFFILELHSFLTLWGSQTPNIRTLGVQPSTPTLKDTSQGRPVVRNL</sequence>
<feature type="region of interest" description="Disordered" evidence="1">
    <location>
        <begin position="307"/>
        <end position="328"/>
    </location>
</feature>
<organism evidence="4 5">
    <name type="scientific">Colletotrichum lupini</name>
    <dbReference type="NCBI Taxonomy" id="145971"/>
    <lineage>
        <taxon>Eukaryota</taxon>
        <taxon>Fungi</taxon>
        <taxon>Dikarya</taxon>
        <taxon>Ascomycota</taxon>
        <taxon>Pezizomycotina</taxon>
        <taxon>Sordariomycetes</taxon>
        <taxon>Hypocreomycetidae</taxon>
        <taxon>Glomerellales</taxon>
        <taxon>Glomerellaceae</taxon>
        <taxon>Colletotrichum</taxon>
        <taxon>Colletotrichum acutatum species complex</taxon>
    </lineage>
</organism>
<keyword evidence="2" id="KW-0812">Transmembrane</keyword>
<dbReference type="RefSeq" id="XP_049135967.1">
    <property type="nucleotide sequence ID" value="XM_049280010.1"/>
</dbReference>
<feature type="transmembrane region" description="Helical" evidence="2">
    <location>
        <begin position="51"/>
        <end position="76"/>
    </location>
</feature>
<keyword evidence="5" id="KW-1185">Reference proteome</keyword>
<accession>A0A9Q8W992</accession>